<comment type="subcellular location">
    <subcellularLocation>
        <location evidence="1">Membrane</location>
    </subcellularLocation>
    <subcellularLocation>
        <location evidence="2">Secreted</location>
    </subcellularLocation>
</comment>
<dbReference type="EMBL" id="JAESVP010000009">
    <property type="protein sequence ID" value="MBL4929634.1"/>
    <property type="molecule type" value="Genomic_DNA"/>
</dbReference>
<evidence type="ECO:0000256" key="5">
    <source>
        <dbReference type="ARBA" id="ARBA00022737"/>
    </source>
</evidence>
<dbReference type="RefSeq" id="WP_202662173.1">
    <property type="nucleotide sequence ID" value="NZ_JAESVP010000009.1"/>
</dbReference>
<feature type="region of interest" description="Disordered" evidence="8">
    <location>
        <begin position="343"/>
        <end position="378"/>
    </location>
</feature>
<evidence type="ECO:0000256" key="7">
    <source>
        <dbReference type="ARBA" id="ARBA00023136"/>
    </source>
</evidence>
<comment type="caution">
    <text evidence="10">The sequence shown here is derived from an EMBL/GenBank/DDBJ whole genome shotgun (WGS) entry which is preliminary data.</text>
</comment>
<evidence type="ECO:0000256" key="2">
    <source>
        <dbReference type="ARBA" id="ARBA00004613"/>
    </source>
</evidence>
<dbReference type="GO" id="GO:0007160">
    <property type="term" value="P:cell-matrix adhesion"/>
    <property type="evidence" value="ECO:0007669"/>
    <property type="project" value="InterPro"/>
</dbReference>
<dbReference type="Proteomes" id="UP000619033">
    <property type="component" value="Unassembled WGS sequence"/>
</dbReference>
<dbReference type="InterPro" id="IPR011049">
    <property type="entry name" value="Serralysin-like_metalloprot_C"/>
</dbReference>
<dbReference type="PROSITE" id="PS00330">
    <property type="entry name" value="HEMOLYSIN_CALCIUM"/>
    <property type="match status" value="4"/>
</dbReference>
<sequence length="512" mass="52760">MGTITGTGTAVTSLGGIAGYGEVAVDRGDDTALHLDASAIFEAGLNYFGQPIAATDIWVNTNGTVSLGAAFTAYPTTANAQPNANLFAPYWGDVDTRLRGEGVESGQIHVDLDQANDCLTVTWDMVGVYRRDTTAPNRVQMQLYDRGGGDFDIVFRYELVSWTIGTAPDDAGARAMLFTIGGAPVTLMPGGDLALLDEVAGNTGLTGFWVWRMRGGVLQPGLGSVGTEGHDLLQGNPFADQINALAGNDTVHADAGNDTVLGEDGDDQLHGAIGNDSLLGGTGHDMLWGDDGNDVLRGEAGNDTLYGGLGGDTLDGGEGDDALYGGPDEGDLRDVIYGGAGNDQLYGGGGNDSQSGGLGNDTVDGGPGADTLIGNEGNDVLSGGPGADVIFGNDGNDWINGGFGNDRLNGGAGADRFYHLGIPDHGSDWIQDYSGADGDRLLFGQPGARSDQFQVNYAYTTDANGVSAGASDVAEAFVIYKPTGQIIWALVDGGGQDAIWLQLGSQLYDLVP</sequence>
<dbReference type="Gene3D" id="2.150.10.10">
    <property type="entry name" value="Serralysin-like metalloprotease, C-terminal"/>
    <property type="match status" value="4"/>
</dbReference>
<dbReference type="InterPro" id="IPR003886">
    <property type="entry name" value="NIDO_dom"/>
</dbReference>
<name>A0A8J7SX65_9RHOB</name>
<keyword evidence="5" id="KW-0677">Repeat</keyword>
<accession>A0A8J7SX65</accession>
<keyword evidence="7" id="KW-0472">Membrane</keyword>
<evidence type="ECO:0000256" key="6">
    <source>
        <dbReference type="ARBA" id="ARBA00023026"/>
    </source>
</evidence>
<dbReference type="InterPro" id="IPR003995">
    <property type="entry name" value="RTX_toxin_determinant-A"/>
</dbReference>
<dbReference type="GO" id="GO:0005576">
    <property type="term" value="C:extracellular region"/>
    <property type="evidence" value="ECO:0007669"/>
    <property type="project" value="UniProtKB-SubCell"/>
</dbReference>
<protein>
    <recommendedName>
        <fullName evidence="9">NIDO domain-containing protein</fullName>
    </recommendedName>
</protein>
<feature type="region of interest" description="Disordered" evidence="8">
    <location>
        <begin position="309"/>
        <end position="328"/>
    </location>
</feature>
<evidence type="ECO:0000259" key="9">
    <source>
        <dbReference type="Pfam" id="PF06119"/>
    </source>
</evidence>
<gene>
    <name evidence="10" type="ORF">JI744_16130</name>
</gene>
<reference evidence="10" key="1">
    <citation type="submission" date="2021-01" db="EMBL/GenBank/DDBJ databases">
        <title>Genome seq and assembly of Tabrizicola sp. KVB23.</title>
        <authorList>
            <person name="Chhetri G."/>
        </authorList>
    </citation>
    <scope>NUCLEOTIDE SEQUENCE</scope>
    <source>
        <strain evidence="10">KVB23</strain>
    </source>
</reference>
<dbReference type="AlphaFoldDB" id="A0A8J7SX65"/>
<feature type="compositionally biased region" description="Gly residues" evidence="8">
    <location>
        <begin position="343"/>
        <end position="359"/>
    </location>
</feature>
<evidence type="ECO:0000256" key="8">
    <source>
        <dbReference type="SAM" id="MobiDB-lite"/>
    </source>
</evidence>
<keyword evidence="11" id="KW-1185">Reference proteome</keyword>
<dbReference type="InterPro" id="IPR001343">
    <property type="entry name" value="Hemolysn_Ca-bd"/>
</dbReference>
<dbReference type="PANTHER" id="PTHR38340">
    <property type="entry name" value="S-LAYER PROTEIN"/>
    <property type="match status" value="1"/>
</dbReference>
<keyword evidence="4" id="KW-0800">Toxin</keyword>
<dbReference type="PANTHER" id="PTHR38340:SF1">
    <property type="entry name" value="S-LAYER PROTEIN"/>
    <property type="match status" value="1"/>
</dbReference>
<proteinExistence type="predicted"/>
<dbReference type="SUPFAM" id="SSF51120">
    <property type="entry name" value="beta-Roll"/>
    <property type="match status" value="2"/>
</dbReference>
<evidence type="ECO:0000256" key="1">
    <source>
        <dbReference type="ARBA" id="ARBA00004370"/>
    </source>
</evidence>
<organism evidence="10 11">
    <name type="scientific">Fuscibacter oryzae</name>
    <dbReference type="NCBI Taxonomy" id="2803939"/>
    <lineage>
        <taxon>Bacteria</taxon>
        <taxon>Pseudomonadati</taxon>
        <taxon>Pseudomonadota</taxon>
        <taxon>Alphaproteobacteria</taxon>
        <taxon>Rhodobacterales</taxon>
        <taxon>Paracoccaceae</taxon>
        <taxon>Fuscibacter</taxon>
    </lineage>
</organism>
<keyword evidence="3" id="KW-0964">Secreted</keyword>
<dbReference type="GO" id="GO:0090729">
    <property type="term" value="F:toxin activity"/>
    <property type="evidence" value="ECO:0007669"/>
    <property type="project" value="UniProtKB-KW"/>
</dbReference>
<dbReference type="PRINTS" id="PR00313">
    <property type="entry name" value="CABNDNGRPT"/>
</dbReference>
<keyword evidence="6" id="KW-0843">Virulence</keyword>
<dbReference type="Pfam" id="PF06119">
    <property type="entry name" value="NIDO"/>
    <property type="match status" value="1"/>
</dbReference>
<evidence type="ECO:0000313" key="11">
    <source>
        <dbReference type="Proteomes" id="UP000619033"/>
    </source>
</evidence>
<dbReference type="Pfam" id="PF00353">
    <property type="entry name" value="HemolysinCabind"/>
    <property type="match status" value="5"/>
</dbReference>
<dbReference type="InterPro" id="IPR050557">
    <property type="entry name" value="RTX_toxin/Mannuronan_C5-epim"/>
</dbReference>
<dbReference type="GO" id="GO:0016020">
    <property type="term" value="C:membrane"/>
    <property type="evidence" value="ECO:0007669"/>
    <property type="project" value="UniProtKB-SubCell"/>
</dbReference>
<dbReference type="PRINTS" id="PR01488">
    <property type="entry name" value="RTXTOXINA"/>
</dbReference>
<feature type="domain" description="NIDO" evidence="9">
    <location>
        <begin position="57"/>
        <end position="213"/>
    </location>
</feature>
<dbReference type="InterPro" id="IPR018511">
    <property type="entry name" value="Hemolysin-typ_Ca-bd_CS"/>
</dbReference>
<evidence type="ECO:0000313" key="10">
    <source>
        <dbReference type="EMBL" id="MBL4929634.1"/>
    </source>
</evidence>
<dbReference type="GO" id="GO:0005509">
    <property type="term" value="F:calcium ion binding"/>
    <property type="evidence" value="ECO:0007669"/>
    <property type="project" value="InterPro"/>
</dbReference>
<evidence type="ECO:0000256" key="3">
    <source>
        <dbReference type="ARBA" id="ARBA00022525"/>
    </source>
</evidence>
<evidence type="ECO:0000256" key="4">
    <source>
        <dbReference type="ARBA" id="ARBA00022656"/>
    </source>
</evidence>